<protein>
    <submittedName>
        <fullName evidence="2">Uncharacterized protein</fullName>
    </submittedName>
</protein>
<organism evidence="2">
    <name type="scientific">Arundo donax</name>
    <name type="common">Giant reed</name>
    <name type="synonym">Donax arundinaceus</name>
    <dbReference type="NCBI Taxonomy" id="35708"/>
    <lineage>
        <taxon>Eukaryota</taxon>
        <taxon>Viridiplantae</taxon>
        <taxon>Streptophyta</taxon>
        <taxon>Embryophyta</taxon>
        <taxon>Tracheophyta</taxon>
        <taxon>Spermatophyta</taxon>
        <taxon>Magnoliopsida</taxon>
        <taxon>Liliopsida</taxon>
        <taxon>Poales</taxon>
        <taxon>Poaceae</taxon>
        <taxon>PACMAD clade</taxon>
        <taxon>Arundinoideae</taxon>
        <taxon>Arundineae</taxon>
        <taxon>Arundo</taxon>
    </lineage>
</organism>
<dbReference type="AlphaFoldDB" id="A0A0A8Y395"/>
<evidence type="ECO:0000256" key="1">
    <source>
        <dbReference type="SAM" id="MobiDB-lite"/>
    </source>
</evidence>
<name>A0A0A8Y395_ARUDO</name>
<reference evidence="2" key="2">
    <citation type="journal article" date="2015" name="Data Brief">
        <title>Shoot transcriptome of the giant reed, Arundo donax.</title>
        <authorList>
            <person name="Barrero R.A."/>
            <person name="Guerrero F.D."/>
            <person name="Moolhuijzen P."/>
            <person name="Goolsby J.A."/>
            <person name="Tidwell J."/>
            <person name="Bellgard S.E."/>
            <person name="Bellgard M.I."/>
        </authorList>
    </citation>
    <scope>NUCLEOTIDE SEQUENCE</scope>
    <source>
        <tissue evidence="2">Shoot tissue taken approximately 20 cm above the soil surface</tissue>
    </source>
</reference>
<evidence type="ECO:0000313" key="2">
    <source>
        <dbReference type="EMBL" id="JAD20259.1"/>
    </source>
</evidence>
<feature type="region of interest" description="Disordered" evidence="1">
    <location>
        <begin position="1"/>
        <end position="28"/>
    </location>
</feature>
<accession>A0A0A8Y395</accession>
<proteinExistence type="predicted"/>
<sequence length="28" mass="3006">MPAPMTHTFFDDDRSGNSQTMFGAGTAD</sequence>
<reference evidence="2" key="1">
    <citation type="submission" date="2014-09" db="EMBL/GenBank/DDBJ databases">
        <authorList>
            <person name="Magalhaes I.L.F."/>
            <person name="Oliveira U."/>
            <person name="Santos F.R."/>
            <person name="Vidigal T.H.D.A."/>
            <person name="Brescovit A.D."/>
            <person name="Santos A.J."/>
        </authorList>
    </citation>
    <scope>NUCLEOTIDE SEQUENCE</scope>
    <source>
        <tissue evidence="2">Shoot tissue taken approximately 20 cm above the soil surface</tissue>
    </source>
</reference>
<dbReference type="EMBL" id="GBRH01277636">
    <property type="protein sequence ID" value="JAD20259.1"/>
    <property type="molecule type" value="Transcribed_RNA"/>
</dbReference>